<gene>
    <name evidence="3" type="ORF">SAMN05216552_1011129</name>
</gene>
<reference evidence="4" key="1">
    <citation type="submission" date="2016-10" db="EMBL/GenBank/DDBJ databases">
        <authorList>
            <person name="Varghese N."/>
            <person name="Submissions S."/>
        </authorList>
    </citation>
    <scope>NUCLEOTIDE SEQUENCE [LARGE SCALE GENOMIC DNA]</scope>
    <source>
        <strain evidence="4">CGMCC 1.11014</strain>
    </source>
</reference>
<protein>
    <submittedName>
        <fullName evidence="3">HupE / UreJ protein</fullName>
    </submittedName>
</protein>
<keyword evidence="1" id="KW-1133">Transmembrane helix</keyword>
<keyword evidence="4" id="KW-1185">Reference proteome</keyword>
<dbReference type="PROSITE" id="PS00018">
    <property type="entry name" value="EF_HAND_1"/>
    <property type="match status" value="1"/>
</dbReference>
<dbReference type="AlphaFoldDB" id="A0A1I7JH21"/>
<sequence length="396" mass="42470">MSLDKPVQALLLLLALICGPAAAHKPSDSYLTLNVEGRRIEGQWDIALRDLDFAIGLDADGDGRLTWDEIRGRHPDIAAYALSRLRLASGDAACAVTAGGQLIDHHTDGAYTVLKFRASCPAAPATLRIAYSAFAGIDPQHKGLARIVRNGRTISAIFGADSPEQAFTLATPDRLQEFADYVKHGAWHIWIGYDHILFLISLLLPAVLVWRDRRWRQAPDFRGAAIDVCKIVSAFTLAHSITLSLAAVGAVSLPSRWIESAIAASVILSALNNLAPVVHGKRWLVAFVFGLIHGFGFASVLADLGLPRGALAQALVGFNVGVELGQLAIVAVFLPLAYAMRRGWAYQRLVMAGGSAAILLVSTVWLGERAFDLRLPGLARASAFASTSSPDTVRSE</sequence>
<dbReference type="RefSeq" id="WP_093556166.1">
    <property type="nucleotide sequence ID" value="NZ_FPBO01000011.1"/>
</dbReference>
<dbReference type="Proteomes" id="UP000199391">
    <property type="component" value="Unassembled WGS sequence"/>
</dbReference>
<evidence type="ECO:0000256" key="1">
    <source>
        <dbReference type="SAM" id="Phobius"/>
    </source>
</evidence>
<proteinExistence type="predicted"/>
<organism evidence="3 4">
    <name type="scientific">Pseudoduganella namucuonensis</name>
    <dbReference type="NCBI Taxonomy" id="1035707"/>
    <lineage>
        <taxon>Bacteria</taxon>
        <taxon>Pseudomonadati</taxon>
        <taxon>Pseudomonadota</taxon>
        <taxon>Betaproteobacteria</taxon>
        <taxon>Burkholderiales</taxon>
        <taxon>Oxalobacteraceae</taxon>
        <taxon>Telluria group</taxon>
        <taxon>Pseudoduganella</taxon>
    </lineage>
</organism>
<accession>A0A1I7JH21</accession>
<dbReference type="OrthoDB" id="9808870at2"/>
<dbReference type="STRING" id="1035707.SAMN05216552_1011129"/>
<feature type="signal peptide" evidence="2">
    <location>
        <begin position="1"/>
        <end position="23"/>
    </location>
</feature>
<feature type="transmembrane region" description="Helical" evidence="1">
    <location>
        <begin position="283"/>
        <end position="302"/>
    </location>
</feature>
<feature type="transmembrane region" description="Helical" evidence="1">
    <location>
        <begin position="349"/>
        <end position="367"/>
    </location>
</feature>
<dbReference type="InterPro" id="IPR018247">
    <property type="entry name" value="EF_Hand_1_Ca_BS"/>
</dbReference>
<feature type="transmembrane region" description="Helical" evidence="1">
    <location>
        <begin position="187"/>
        <end position="210"/>
    </location>
</feature>
<keyword evidence="2" id="KW-0732">Signal</keyword>
<dbReference type="Pfam" id="PF13795">
    <property type="entry name" value="HupE_UreJ_2"/>
    <property type="match status" value="1"/>
</dbReference>
<feature type="transmembrane region" description="Helical" evidence="1">
    <location>
        <begin position="314"/>
        <end position="337"/>
    </location>
</feature>
<name>A0A1I7JH21_9BURK</name>
<keyword evidence="1" id="KW-0472">Membrane</keyword>
<keyword evidence="1" id="KW-0812">Transmembrane</keyword>
<evidence type="ECO:0000256" key="2">
    <source>
        <dbReference type="SAM" id="SignalP"/>
    </source>
</evidence>
<feature type="transmembrane region" description="Helical" evidence="1">
    <location>
        <begin position="231"/>
        <end position="251"/>
    </location>
</feature>
<feature type="chain" id="PRO_5011653942" evidence="2">
    <location>
        <begin position="24"/>
        <end position="396"/>
    </location>
</feature>
<feature type="transmembrane region" description="Helical" evidence="1">
    <location>
        <begin position="257"/>
        <end position="276"/>
    </location>
</feature>
<evidence type="ECO:0000313" key="3">
    <source>
        <dbReference type="EMBL" id="SFU84410.1"/>
    </source>
</evidence>
<evidence type="ECO:0000313" key="4">
    <source>
        <dbReference type="Proteomes" id="UP000199391"/>
    </source>
</evidence>
<dbReference type="InterPro" id="IPR032809">
    <property type="entry name" value="Put_HupE_UreJ"/>
</dbReference>
<dbReference type="EMBL" id="FPBO01000011">
    <property type="protein sequence ID" value="SFU84410.1"/>
    <property type="molecule type" value="Genomic_DNA"/>
</dbReference>